<evidence type="ECO:0000256" key="2">
    <source>
        <dbReference type="SAM" id="SignalP"/>
    </source>
</evidence>
<dbReference type="Proteomes" id="UP000271003">
    <property type="component" value="Chromosome"/>
</dbReference>
<feature type="compositionally biased region" description="Basic and acidic residues" evidence="1">
    <location>
        <begin position="460"/>
        <end position="477"/>
    </location>
</feature>
<reference evidence="3 4" key="1">
    <citation type="journal article" date="2018" name="Int. J. Syst. Evol. Microbiol.">
        <title>Mesosutterella multiformis gen. nov., sp. nov., a member of the family Sutterellaceae and Sutterella megalosphaeroides sp. nov., isolated from human faeces.</title>
        <authorList>
            <person name="Sakamoto M."/>
            <person name="Ikeyama N."/>
            <person name="Kunihiro T."/>
            <person name="Iino T."/>
            <person name="Yuki M."/>
            <person name="Ohkuma M."/>
        </authorList>
    </citation>
    <scope>NUCLEOTIDE SEQUENCE [LARGE SCALE GENOMIC DNA]</scope>
    <source>
        <strain evidence="3 4">6FBBBH3</strain>
    </source>
</reference>
<feature type="compositionally biased region" description="Basic and acidic residues" evidence="1">
    <location>
        <begin position="109"/>
        <end position="151"/>
    </location>
</feature>
<sequence length="477" mass="50707">MLLASLAGLFACASALSPVSSAGAAPATTFSTTPSTAPAGVLAFPAVTAGADGAAGADIAGSASSAAASQDRSRSDWWTEDVWQDPDRPFLFYGNPDEEEKAARRRKARTEENDEKARREVREEHEEPKAPTFEQLEHVAESAPRKEDARKAATPSNASPLNDPDLTTFTTVKGLRAEVERRLERALMDPTPEHVSAYLEANAFILGKAHRFQVAWERTRFAHPQYDWTASHPVANFATAEENERVMREKSVFLKSLGEEAGILFVVRADDPLSELAARSLSSFARTNGIEVLVASDRPVTYAGLPPSKPYNALVASLGLTRLPAAVLVPNPATVAAGALRHPALQANPRPTLFATGVVSVEELGSRLMLLLAPPATEATDAVAATRNGRALTTGEAWEAWKKQEKSAGSTGAVVEGTPASARLNASETLAAQDFASSRAAHEGMAGEASRASSNVASDEASHAASHELFPREERAR</sequence>
<feature type="region of interest" description="Disordered" evidence="1">
    <location>
        <begin position="435"/>
        <end position="477"/>
    </location>
</feature>
<feature type="signal peptide" evidence="2">
    <location>
        <begin position="1"/>
        <end position="24"/>
    </location>
</feature>
<dbReference type="EMBL" id="AP018786">
    <property type="protein sequence ID" value="BBF23486.1"/>
    <property type="molecule type" value="Genomic_DNA"/>
</dbReference>
<gene>
    <name evidence="3" type="ORF">SUTMEG_13770</name>
</gene>
<feature type="region of interest" description="Disordered" evidence="1">
    <location>
        <begin position="88"/>
        <end position="169"/>
    </location>
</feature>
<name>A0A2Z6IFI7_9BURK</name>
<dbReference type="AlphaFoldDB" id="A0A2Z6IFI7"/>
<evidence type="ECO:0000256" key="1">
    <source>
        <dbReference type="SAM" id="MobiDB-lite"/>
    </source>
</evidence>
<keyword evidence="4" id="KW-1185">Reference proteome</keyword>
<protein>
    <recommendedName>
        <fullName evidence="5">Conjugal transfer protein TraF</fullName>
    </recommendedName>
</protein>
<feature type="compositionally biased region" description="Polar residues" evidence="1">
    <location>
        <begin position="154"/>
        <end position="169"/>
    </location>
</feature>
<accession>A0A2Z6IFI7</accession>
<evidence type="ECO:0008006" key="5">
    <source>
        <dbReference type="Google" id="ProtNLM"/>
    </source>
</evidence>
<dbReference type="KEGG" id="sutt:SUTMEG_13770"/>
<dbReference type="InterPro" id="IPR039555">
    <property type="entry name" value="TraF/TrbB"/>
</dbReference>
<evidence type="ECO:0000313" key="4">
    <source>
        <dbReference type="Proteomes" id="UP000271003"/>
    </source>
</evidence>
<evidence type="ECO:0000313" key="3">
    <source>
        <dbReference type="EMBL" id="BBF23486.1"/>
    </source>
</evidence>
<feature type="chain" id="PRO_5016328647" description="Conjugal transfer protein TraF" evidence="2">
    <location>
        <begin position="25"/>
        <end position="477"/>
    </location>
</feature>
<dbReference type="Pfam" id="PF13728">
    <property type="entry name" value="TraF"/>
    <property type="match status" value="1"/>
</dbReference>
<proteinExistence type="predicted"/>
<organism evidence="3 4">
    <name type="scientific">Sutterella megalosphaeroides</name>
    <dbReference type="NCBI Taxonomy" id="2494234"/>
    <lineage>
        <taxon>Bacteria</taxon>
        <taxon>Pseudomonadati</taxon>
        <taxon>Pseudomonadota</taxon>
        <taxon>Betaproteobacteria</taxon>
        <taxon>Burkholderiales</taxon>
        <taxon>Sutterellaceae</taxon>
        <taxon>Sutterella</taxon>
    </lineage>
</organism>
<keyword evidence="2" id="KW-0732">Signal</keyword>